<feature type="domain" description="HTH marR-type" evidence="2">
    <location>
        <begin position="16"/>
        <end position="156"/>
    </location>
</feature>
<dbReference type="InterPro" id="IPR039422">
    <property type="entry name" value="MarR/SlyA-like"/>
</dbReference>
<dbReference type="PROSITE" id="PS50995">
    <property type="entry name" value="HTH_MARR_2"/>
    <property type="match status" value="1"/>
</dbReference>
<dbReference type="PANTHER" id="PTHR33164">
    <property type="entry name" value="TRANSCRIPTIONAL REGULATOR, MARR FAMILY"/>
    <property type="match status" value="1"/>
</dbReference>
<dbReference type="Gene3D" id="1.10.10.10">
    <property type="entry name" value="Winged helix-like DNA-binding domain superfamily/Winged helix DNA-binding domain"/>
    <property type="match status" value="1"/>
</dbReference>
<dbReference type="InterPro" id="IPR000835">
    <property type="entry name" value="HTH_MarR-typ"/>
</dbReference>
<feature type="region of interest" description="Disordered" evidence="1">
    <location>
        <begin position="160"/>
        <end position="216"/>
    </location>
</feature>
<proteinExistence type="predicted"/>
<dbReference type="SUPFAM" id="SSF46785">
    <property type="entry name" value="Winged helix' DNA-binding domain"/>
    <property type="match status" value="1"/>
</dbReference>
<gene>
    <name evidence="3" type="ORF">ACFQZM_19800</name>
</gene>
<accession>A0ABW2XN12</accession>
<evidence type="ECO:0000256" key="1">
    <source>
        <dbReference type="SAM" id="MobiDB-lite"/>
    </source>
</evidence>
<evidence type="ECO:0000259" key="2">
    <source>
        <dbReference type="PROSITE" id="PS50995"/>
    </source>
</evidence>
<name>A0ABW2XN12_9ACTN</name>
<dbReference type="Pfam" id="PF12802">
    <property type="entry name" value="MarR_2"/>
    <property type="match status" value="1"/>
</dbReference>
<dbReference type="InterPro" id="IPR036390">
    <property type="entry name" value="WH_DNA-bd_sf"/>
</dbReference>
<evidence type="ECO:0000313" key="3">
    <source>
        <dbReference type="EMBL" id="MFD0686753.1"/>
    </source>
</evidence>
<dbReference type="SMART" id="SM00347">
    <property type="entry name" value="HTH_MARR"/>
    <property type="match status" value="1"/>
</dbReference>
<dbReference type="PANTHER" id="PTHR33164:SF43">
    <property type="entry name" value="HTH-TYPE TRANSCRIPTIONAL REPRESSOR YETL"/>
    <property type="match status" value="1"/>
</dbReference>
<protein>
    <submittedName>
        <fullName evidence="3">MarR family winged helix-turn-helix transcriptional regulator</fullName>
    </submittedName>
</protein>
<organism evidence="3 4">
    <name type="scientific">Actinomadura fibrosa</name>
    <dbReference type="NCBI Taxonomy" id="111802"/>
    <lineage>
        <taxon>Bacteria</taxon>
        <taxon>Bacillati</taxon>
        <taxon>Actinomycetota</taxon>
        <taxon>Actinomycetes</taxon>
        <taxon>Streptosporangiales</taxon>
        <taxon>Thermomonosporaceae</taxon>
        <taxon>Actinomadura</taxon>
    </lineage>
</organism>
<dbReference type="InterPro" id="IPR036388">
    <property type="entry name" value="WH-like_DNA-bd_sf"/>
</dbReference>
<reference evidence="4" key="1">
    <citation type="journal article" date="2019" name="Int. J. Syst. Evol. Microbiol.">
        <title>The Global Catalogue of Microorganisms (GCM) 10K type strain sequencing project: providing services to taxonomists for standard genome sequencing and annotation.</title>
        <authorList>
            <consortium name="The Broad Institute Genomics Platform"/>
            <consortium name="The Broad Institute Genome Sequencing Center for Infectious Disease"/>
            <person name="Wu L."/>
            <person name="Ma J."/>
        </authorList>
    </citation>
    <scope>NUCLEOTIDE SEQUENCE [LARGE SCALE GENOMIC DNA]</scope>
    <source>
        <strain evidence="4">JCM 9371</strain>
    </source>
</reference>
<evidence type="ECO:0000313" key="4">
    <source>
        <dbReference type="Proteomes" id="UP001597063"/>
    </source>
</evidence>
<dbReference type="RefSeq" id="WP_242619789.1">
    <property type="nucleotide sequence ID" value="NZ_CAACUY010000316.1"/>
</dbReference>
<feature type="compositionally biased region" description="Basic and acidic residues" evidence="1">
    <location>
        <begin position="160"/>
        <end position="191"/>
    </location>
</feature>
<dbReference type="EMBL" id="JBHTGP010000011">
    <property type="protein sequence ID" value="MFD0686753.1"/>
    <property type="molecule type" value="Genomic_DNA"/>
</dbReference>
<feature type="compositionally biased region" description="Low complexity" evidence="1">
    <location>
        <begin position="192"/>
        <end position="208"/>
    </location>
</feature>
<dbReference type="Proteomes" id="UP001597063">
    <property type="component" value="Unassembled WGS sequence"/>
</dbReference>
<keyword evidence="4" id="KW-1185">Reference proteome</keyword>
<comment type="caution">
    <text evidence="3">The sequence shown here is derived from an EMBL/GenBank/DDBJ whole genome shotgun (WGS) entry which is preliminary data.</text>
</comment>
<sequence>MSPVPVPPEHSVDADLETMIPLMGRLVRGLKGHGGRGEAAELMRLVRHADLGPRHVPVLFALVLHGPVPVGVLARQVALSPATVSQLVGELQRGGFVARRPDERDRRRMIVSLDERHRGVVERFAWRRLRPLRTALEALAPEERVHFLRGFRLLVETMERAGPDGRPDAPADGPHAESPEHSPEEPDRGSPDDQSSGSSTASSRSPGSVCSATQAR</sequence>